<dbReference type="Gene3D" id="1.20.141.10">
    <property type="entry name" value="Chitosanase, subunit A, domain 1"/>
    <property type="match status" value="1"/>
</dbReference>
<dbReference type="InterPro" id="IPR023346">
    <property type="entry name" value="Lysozyme-like_dom_sf"/>
</dbReference>
<dbReference type="EMBL" id="JARYGZ010000003">
    <property type="protein sequence ID" value="MDH7640457.1"/>
    <property type="molecule type" value="Genomic_DNA"/>
</dbReference>
<dbReference type="Proteomes" id="UP001160625">
    <property type="component" value="Unassembled WGS sequence"/>
</dbReference>
<sequence length="184" mass="20238">MTIDQMIDALVQREGGYVDDPADGGGPTRYGITQAKARQHGYTGDMRVLPLATAREIYWQDFVVVPGIDLLAKRSPRLAAEALDTGVNMGAPQGVMMLQMALNALNNQGADWPDLARVDGNFGAKSDFALAGCQKRRANERWEDVLLCAVNAQQGARYLDIIARKPSQERFGWGWFLNRVLEAA</sequence>
<proteinExistence type="predicted"/>
<evidence type="ECO:0000259" key="2">
    <source>
        <dbReference type="Pfam" id="PF09374"/>
    </source>
</evidence>
<organism evidence="3 4">
    <name type="scientific">Sphingomonas oryzagri</name>
    <dbReference type="NCBI Taxonomy" id="3042314"/>
    <lineage>
        <taxon>Bacteria</taxon>
        <taxon>Pseudomonadati</taxon>
        <taxon>Pseudomonadota</taxon>
        <taxon>Alphaproteobacteria</taxon>
        <taxon>Sphingomonadales</taxon>
        <taxon>Sphingomonadaceae</taxon>
        <taxon>Sphingomonas</taxon>
    </lineage>
</organism>
<evidence type="ECO:0000313" key="4">
    <source>
        <dbReference type="Proteomes" id="UP001160625"/>
    </source>
</evidence>
<name>A0ABT6N5S1_9SPHN</name>
<dbReference type="CDD" id="cd13926">
    <property type="entry name" value="N-acetylmuramidase_GH108"/>
    <property type="match status" value="1"/>
</dbReference>
<dbReference type="InterPro" id="IPR018537">
    <property type="entry name" value="Peptidoglycan-bd_3"/>
</dbReference>
<feature type="domain" description="Peptidoglycan binding" evidence="2">
    <location>
        <begin position="94"/>
        <end position="179"/>
    </location>
</feature>
<comment type="caution">
    <text evidence="3">The sequence shown here is derived from an EMBL/GenBank/DDBJ whole genome shotgun (WGS) entry which is preliminary data.</text>
</comment>
<evidence type="ECO:0000259" key="1">
    <source>
        <dbReference type="Pfam" id="PF05838"/>
    </source>
</evidence>
<dbReference type="InterPro" id="IPR008565">
    <property type="entry name" value="TtsA-like_GH18_dom"/>
</dbReference>
<protein>
    <submittedName>
        <fullName evidence="3">Glycosyl hydrolase 108 family protein</fullName>
    </submittedName>
</protein>
<feature type="domain" description="TtsA-like Glycoside hydrolase family 108" evidence="1">
    <location>
        <begin position="8"/>
        <end position="90"/>
    </location>
</feature>
<dbReference type="RefSeq" id="WP_281045822.1">
    <property type="nucleotide sequence ID" value="NZ_JARYGZ010000003.1"/>
</dbReference>
<accession>A0ABT6N5S1</accession>
<dbReference type="GO" id="GO:0016787">
    <property type="term" value="F:hydrolase activity"/>
    <property type="evidence" value="ECO:0007669"/>
    <property type="project" value="UniProtKB-KW"/>
</dbReference>
<dbReference type="SUPFAM" id="SSF53955">
    <property type="entry name" value="Lysozyme-like"/>
    <property type="match status" value="1"/>
</dbReference>
<dbReference type="Pfam" id="PF05838">
    <property type="entry name" value="Glyco_hydro_108"/>
    <property type="match status" value="1"/>
</dbReference>
<keyword evidence="3" id="KW-0378">Hydrolase</keyword>
<dbReference type="Pfam" id="PF09374">
    <property type="entry name" value="PG_binding_3"/>
    <property type="match status" value="1"/>
</dbReference>
<gene>
    <name evidence="3" type="ORF">QGN17_17115</name>
</gene>
<keyword evidence="4" id="KW-1185">Reference proteome</keyword>
<reference evidence="3" key="1">
    <citation type="submission" date="2023-04" db="EMBL/GenBank/DDBJ databases">
        <title>Sphingomonas sp. MAHUQ-71 isolated from rice field.</title>
        <authorList>
            <person name="Huq M.A."/>
        </authorList>
    </citation>
    <scope>NUCLEOTIDE SEQUENCE</scope>
    <source>
        <strain evidence="3">MAHUQ-71</strain>
    </source>
</reference>
<evidence type="ECO:0000313" key="3">
    <source>
        <dbReference type="EMBL" id="MDH7640457.1"/>
    </source>
</evidence>